<reference evidence="1 2" key="2">
    <citation type="submission" date="2019-09" db="EMBL/GenBank/DDBJ databases">
        <authorList>
            <person name="Jin C."/>
        </authorList>
    </citation>
    <scope>NUCLEOTIDE SEQUENCE [LARGE SCALE GENOMIC DNA]</scope>
    <source>
        <strain evidence="1 2">BN140002</strain>
    </source>
</reference>
<organism evidence="1 2">
    <name type="scientific">Salinarimonas soli</name>
    <dbReference type="NCBI Taxonomy" id="1638099"/>
    <lineage>
        <taxon>Bacteria</taxon>
        <taxon>Pseudomonadati</taxon>
        <taxon>Pseudomonadota</taxon>
        <taxon>Alphaproteobacteria</taxon>
        <taxon>Hyphomicrobiales</taxon>
        <taxon>Salinarimonadaceae</taxon>
        <taxon>Salinarimonas</taxon>
    </lineage>
</organism>
<proteinExistence type="predicted"/>
<dbReference type="AlphaFoldDB" id="A0A5B2VB88"/>
<evidence type="ECO:0000313" key="1">
    <source>
        <dbReference type="EMBL" id="KAA2235998.1"/>
    </source>
</evidence>
<reference evidence="1 2" key="1">
    <citation type="submission" date="2019-09" db="EMBL/GenBank/DDBJ databases">
        <title>Salinarimonas rosea gen. nov., sp. nov., a new member of the a-2 subgroup of the Proteobacteria.</title>
        <authorList>
            <person name="Liu J."/>
        </authorList>
    </citation>
    <scope>NUCLEOTIDE SEQUENCE [LARGE SCALE GENOMIC DNA]</scope>
    <source>
        <strain evidence="1 2">BN140002</strain>
    </source>
</reference>
<name>A0A5B2VB88_9HYPH</name>
<gene>
    <name evidence="1" type="ORF">F0L46_17195</name>
</gene>
<dbReference type="EMBL" id="VUOA01000030">
    <property type="protein sequence ID" value="KAA2235998.1"/>
    <property type="molecule type" value="Genomic_DNA"/>
</dbReference>
<comment type="caution">
    <text evidence="1">The sequence shown here is derived from an EMBL/GenBank/DDBJ whole genome shotgun (WGS) entry which is preliminary data.</text>
</comment>
<protein>
    <submittedName>
        <fullName evidence="1">Uncharacterized protein</fullName>
    </submittedName>
</protein>
<keyword evidence="2" id="KW-1185">Reference proteome</keyword>
<sequence length="96" mass="10601">MLSLDAVESVCDQARTTLVIHPAIRHAVHGHEEAFYIGLRRFLKGETDGRHRVPLDTGGHLELRFSKRSSPGGYNILRVSPTSAEGLRRAKEAARG</sequence>
<accession>A0A5B2VB88</accession>
<dbReference type="OrthoDB" id="8019487at2"/>
<evidence type="ECO:0000313" key="2">
    <source>
        <dbReference type="Proteomes" id="UP000323142"/>
    </source>
</evidence>
<dbReference type="RefSeq" id="WP_149819784.1">
    <property type="nucleotide sequence ID" value="NZ_VUOA01000030.1"/>
</dbReference>
<dbReference type="Proteomes" id="UP000323142">
    <property type="component" value="Unassembled WGS sequence"/>
</dbReference>